<organism evidence="1 2">
    <name type="scientific">Araneus ventricosus</name>
    <name type="common">Orbweaver spider</name>
    <name type="synonym">Epeira ventricosa</name>
    <dbReference type="NCBI Taxonomy" id="182803"/>
    <lineage>
        <taxon>Eukaryota</taxon>
        <taxon>Metazoa</taxon>
        <taxon>Ecdysozoa</taxon>
        <taxon>Arthropoda</taxon>
        <taxon>Chelicerata</taxon>
        <taxon>Arachnida</taxon>
        <taxon>Araneae</taxon>
        <taxon>Araneomorphae</taxon>
        <taxon>Entelegynae</taxon>
        <taxon>Araneoidea</taxon>
        <taxon>Araneidae</taxon>
        <taxon>Araneus</taxon>
    </lineage>
</organism>
<dbReference type="EMBL" id="BGPR01256592">
    <property type="protein sequence ID" value="GBM58794.1"/>
    <property type="molecule type" value="Genomic_DNA"/>
</dbReference>
<evidence type="ECO:0000313" key="1">
    <source>
        <dbReference type="EMBL" id="GBM58794.1"/>
    </source>
</evidence>
<dbReference type="AlphaFoldDB" id="A0A4Y2H3B3"/>
<comment type="caution">
    <text evidence="1">The sequence shown here is derived from an EMBL/GenBank/DDBJ whole genome shotgun (WGS) entry which is preliminary data.</text>
</comment>
<name>A0A4Y2H3B3_ARAVE</name>
<protein>
    <submittedName>
        <fullName evidence="1">Uncharacterized protein</fullName>
    </submittedName>
</protein>
<feature type="non-terminal residue" evidence="1">
    <location>
        <position position="1"/>
    </location>
</feature>
<keyword evidence="2" id="KW-1185">Reference proteome</keyword>
<dbReference type="OrthoDB" id="616263at2759"/>
<dbReference type="Proteomes" id="UP000499080">
    <property type="component" value="Unassembled WGS sequence"/>
</dbReference>
<proteinExistence type="predicted"/>
<accession>A0A4Y2H3B3</accession>
<reference evidence="1 2" key="1">
    <citation type="journal article" date="2019" name="Sci. Rep.">
        <title>Orb-weaving spider Araneus ventricosus genome elucidates the spidroin gene catalogue.</title>
        <authorList>
            <person name="Kono N."/>
            <person name="Nakamura H."/>
            <person name="Ohtoshi R."/>
            <person name="Moran D.A.P."/>
            <person name="Shinohara A."/>
            <person name="Yoshida Y."/>
            <person name="Fujiwara M."/>
            <person name="Mori M."/>
            <person name="Tomita M."/>
            <person name="Arakawa K."/>
        </authorList>
    </citation>
    <scope>NUCLEOTIDE SEQUENCE [LARGE SCALE GENOMIC DNA]</scope>
</reference>
<gene>
    <name evidence="1" type="ORF">AVEN_44465_1</name>
</gene>
<evidence type="ECO:0000313" key="2">
    <source>
        <dbReference type="Proteomes" id="UP000499080"/>
    </source>
</evidence>
<sequence>KLKGHLSGTKFSSKNDVKTAAENWLNGQDVFSANPG</sequence>